<feature type="compositionally biased region" description="Low complexity" evidence="1">
    <location>
        <begin position="695"/>
        <end position="719"/>
    </location>
</feature>
<feature type="compositionally biased region" description="Basic and acidic residues" evidence="1">
    <location>
        <begin position="1187"/>
        <end position="1227"/>
    </location>
</feature>
<feature type="compositionally biased region" description="Pro residues" evidence="1">
    <location>
        <begin position="1021"/>
        <end position="1030"/>
    </location>
</feature>
<comment type="caution">
    <text evidence="2">The sequence shown here is derived from an EMBL/GenBank/DDBJ whole genome shotgun (WGS) entry which is preliminary data.</text>
</comment>
<organism evidence="2 3">
    <name type="scientific">Prymnesium parvum</name>
    <name type="common">Toxic golden alga</name>
    <dbReference type="NCBI Taxonomy" id="97485"/>
    <lineage>
        <taxon>Eukaryota</taxon>
        <taxon>Haptista</taxon>
        <taxon>Haptophyta</taxon>
        <taxon>Prymnesiophyceae</taxon>
        <taxon>Prymnesiales</taxon>
        <taxon>Prymnesiaceae</taxon>
        <taxon>Prymnesium</taxon>
    </lineage>
</organism>
<feature type="compositionally biased region" description="Basic and acidic residues" evidence="1">
    <location>
        <begin position="781"/>
        <end position="790"/>
    </location>
</feature>
<accession>A0AB34JWE0</accession>
<feature type="compositionally biased region" description="Basic and acidic residues" evidence="1">
    <location>
        <begin position="1062"/>
        <end position="1071"/>
    </location>
</feature>
<feature type="region of interest" description="Disordered" evidence="1">
    <location>
        <begin position="659"/>
        <end position="850"/>
    </location>
</feature>
<feature type="compositionally biased region" description="Basic and acidic residues" evidence="1">
    <location>
        <begin position="887"/>
        <end position="896"/>
    </location>
</feature>
<feature type="region of interest" description="Disordered" evidence="1">
    <location>
        <begin position="1187"/>
        <end position="1332"/>
    </location>
</feature>
<evidence type="ECO:0000313" key="2">
    <source>
        <dbReference type="EMBL" id="KAL1525152.1"/>
    </source>
</evidence>
<feature type="compositionally biased region" description="Low complexity" evidence="1">
    <location>
        <begin position="1313"/>
        <end position="1326"/>
    </location>
</feature>
<name>A0AB34JWE0_PRYPA</name>
<feature type="compositionally biased region" description="Basic and acidic residues" evidence="1">
    <location>
        <begin position="819"/>
        <end position="847"/>
    </location>
</feature>
<gene>
    <name evidence="2" type="ORF">AB1Y20_020023</name>
</gene>
<feature type="compositionally biased region" description="Basic and acidic residues" evidence="1">
    <location>
        <begin position="1085"/>
        <end position="1095"/>
    </location>
</feature>
<feature type="compositionally biased region" description="Low complexity" evidence="1">
    <location>
        <begin position="766"/>
        <end position="780"/>
    </location>
</feature>
<evidence type="ECO:0000313" key="3">
    <source>
        <dbReference type="Proteomes" id="UP001515480"/>
    </source>
</evidence>
<dbReference type="Proteomes" id="UP001515480">
    <property type="component" value="Unassembled WGS sequence"/>
</dbReference>
<feature type="compositionally biased region" description="Low complexity" evidence="1">
    <location>
        <begin position="1269"/>
        <end position="1295"/>
    </location>
</feature>
<feature type="region of interest" description="Disordered" evidence="1">
    <location>
        <begin position="863"/>
        <end position="922"/>
    </location>
</feature>
<evidence type="ECO:0000256" key="1">
    <source>
        <dbReference type="SAM" id="MobiDB-lite"/>
    </source>
</evidence>
<protein>
    <submittedName>
        <fullName evidence="2">Uncharacterized protein</fullName>
    </submittedName>
</protein>
<proteinExistence type="predicted"/>
<sequence length="1332" mass="142838">MLALPSQVGRWLVQMGLVHPSEVEAMEPFLLKRPCAQEFENGVRVARLLQMLALDGSETLDTLKDVHTPVAKLYNWNLLLPVMRARGLDVDQDMKVLIVAGDIDLVADLLVQLHNVEEGKPPMHGVARRDFNGLRDADEAVRPSSASAATSVVQFIAFCCAQQLECSWSTAVELARSPKKLRRRMAGGDPTPIVRWYKLVFAKCKALAQLCDAGSAETALSALSAGLSSPDGDVALWSSRVLCRLAADLAGKGLGVSMWQWFSGAEGEGCQGVVDAWNAHPELHSAGALMPLVLHFSGEKLHLFLSTALPRFLADHAAYLGFVLELLPLLRSSPGSSEFMLRSGALTQLLQRAFRVARSQTEAAFARGLALELLARLWSAFPREVESISLEAPPGAAAHEADAAELADGAGVEKGGVSSQVIAELKRGCRDSSLELQLTAHMSLFQLLDEFAAASHPCAPHLFNILAFSLIENHHEPVLRQFLARNMQHSLQEQPYIPVGVLLKPLVKQATLYGYSNTDFDFFLTLAKHQRLGLRHALLLLQFLGKVCLNDALHGRVATIPFLVLVERFHDSNVLHDFLEIFCEQALASLLPETASAKSTAASAIRSTLCIELVAKMLHLPHPHVIARVAPAVRSTAQQYFSLTGAEHPGLNALLAFASKQPEPPSPSAPPPPAKRPPPARASGYSGREPPPPSAAEAKSAAAAEAKAAAAKPEPAAAARRVPKEGGGYAAAAAKGSSPPAPRPKPRPKPAEAPPAAAKAKKPKLEAAAPPAAVAAVPPSADEKELKAQEEALAEQIRALDERLEGERHDKPPAGLSPLDRREHEIEQLKAAREARAERSRLEEERRKLRSARIKRRMRAKYEAKLRAARAAGGEEGGGEAAAAAASRRERPRRDPPPPAELSEAEARRQRGESARREAGKRLGGAELAAIERQLREAEDPADVPIPAGYRVEAREVDGERAVLPDGLQLGTPLEAALEALDGVCFGAVGVHVLQPVAVKTTQLKLVPVGGGRPPKKPPRRAPPAPPPAAAPAEPKPKREPRQPSRSPEPRGRAKPAASRSPEPRPPREAPSRSPPAARSPPRAAEPHAQTERRAPPARAAAGSPVKAAVSLPPLKPKRKQALPEPPASTNPMRAEVQKYQKEMARIKLEEERNEKLQARRAEAKAKLEALRVEKAAKDAEKLRLEAEAEAARQAEEEKKREKERKRQAMLKKKLDEYHREQQKSTQDDDFGNSGSASVAADPARSPGGSTKSPKKESERPRPAPSQDEAAASPANNAPAAAAERAAEPPTAKEAVSSPPAEAAKGAAESTPAAEVPAGAQEGAPAEQEEAE</sequence>
<feature type="compositionally biased region" description="Basic and acidic residues" evidence="1">
    <location>
        <begin position="798"/>
        <end position="812"/>
    </location>
</feature>
<keyword evidence="3" id="KW-1185">Reference proteome</keyword>
<feature type="compositionally biased region" description="Pro residues" evidence="1">
    <location>
        <begin position="662"/>
        <end position="680"/>
    </location>
</feature>
<feature type="compositionally biased region" description="Basic and acidic residues" evidence="1">
    <location>
        <begin position="1035"/>
        <end position="1052"/>
    </location>
</feature>
<dbReference type="SUPFAM" id="SSF48371">
    <property type="entry name" value="ARM repeat"/>
    <property type="match status" value="1"/>
</dbReference>
<dbReference type="InterPro" id="IPR016024">
    <property type="entry name" value="ARM-type_fold"/>
</dbReference>
<feature type="region of interest" description="Disordered" evidence="1">
    <location>
        <begin position="1007"/>
        <end position="1135"/>
    </location>
</feature>
<reference evidence="2 3" key="1">
    <citation type="journal article" date="2024" name="Science">
        <title>Giant polyketide synthase enzymes in the biosynthesis of giant marine polyether toxins.</title>
        <authorList>
            <person name="Fallon T.R."/>
            <person name="Shende V.V."/>
            <person name="Wierzbicki I.H."/>
            <person name="Pendleton A.L."/>
            <person name="Watervoot N.F."/>
            <person name="Auber R.P."/>
            <person name="Gonzalez D.J."/>
            <person name="Wisecaver J.H."/>
            <person name="Moore B.S."/>
        </authorList>
    </citation>
    <scope>NUCLEOTIDE SEQUENCE [LARGE SCALE GENOMIC DNA]</scope>
    <source>
        <strain evidence="2 3">12B1</strain>
    </source>
</reference>
<feature type="compositionally biased region" description="Basic and acidic residues" evidence="1">
    <location>
        <begin position="905"/>
        <end position="921"/>
    </location>
</feature>
<dbReference type="EMBL" id="JBGBPQ010000004">
    <property type="protein sequence ID" value="KAL1525152.1"/>
    <property type="molecule type" value="Genomic_DNA"/>
</dbReference>